<sequence length="346" mass="36886">AEEPTEMADEDVVSTEEAKEESQVESVVVAKAEEIPAEASTEVEAEREEAKEDQPTEPVKDEADAEQPAVEQPQVDQEAAIQPEDEGVSVDDSKPAEEAKKEVESPSNPTKGDQPSTEAAIKEEATPERAAEEIASTEVFKKENPSEPVAEPRTEVTPADASAQVETTEDQSTQEPNKPTPATTAVPLSITKSDSGIALDHKSEKESPVTQVSSMTKDLGLSVSEPGPSSPPAVATSSVVSPGRSISLNNDSQEFYDAQSTTEDNHTEKRDSPNSPVAAAAGPQSEITTAIASPQVRSSKDLNVETNNTTGNEGQKASPDSPTHRRPRRASIVQKLKSIKNWFSNH</sequence>
<evidence type="ECO:0000313" key="2">
    <source>
        <dbReference type="EMBL" id="KAJ1915939.1"/>
    </source>
</evidence>
<keyword evidence="3" id="KW-1185">Reference proteome</keyword>
<feature type="compositionally biased region" description="Basic and acidic residues" evidence="1">
    <location>
        <begin position="91"/>
        <end position="104"/>
    </location>
</feature>
<gene>
    <name evidence="2" type="ORF">H4219_004044</name>
</gene>
<organism evidence="2 3">
    <name type="scientific">Mycoemilia scoparia</name>
    <dbReference type="NCBI Taxonomy" id="417184"/>
    <lineage>
        <taxon>Eukaryota</taxon>
        <taxon>Fungi</taxon>
        <taxon>Fungi incertae sedis</taxon>
        <taxon>Zoopagomycota</taxon>
        <taxon>Kickxellomycotina</taxon>
        <taxon>Kickxellomycetes</taxon>
        <taxon>Kickxellales</taxon>
        <taxon>Kickxellaceae</taxon>
        <taxon>Mycoemilia</taxon>
    </lineage>
</organism>
<evidence type="ECO:0000313" key="3">
    <source>
        <dbReference type="Proteomes" id="UP001150538"/>
    </source>
</evidence>
<dbReference type="EMBL" id="JANBPU010000122">
    <property type="protein sequence ID" value="KAJ1915939.1"/>
    <property type="molecule type" value="Genomic_DNA"/>
</dbReference>
<proteinExistence type="predicted"/>
<feature type="compositionally biased region" description="Low complexity" evidence="1">
    <location>
        <begin position="232"/>
        <end position="243"/>
    </location>
</feature>
<feature type="compositionally biased region" description="Basic and acidic residues" evidence="1">
    <location>
        <begin position="263"/>
        <end position="272"/>
    </location>
</feature>
<comment type="caution">
    <text evidence="2">The sequence shown here is derived from an EMBL/GenBank/DDBJ whole genome shotgun (WGS) entry which is preliminary data.</text>
</comment>
<evidence type="ECO:0000256" key="1">
    <source>
        <dbReference type="SAM" id="MobiDB-lite"/>
    </source>
</evidence>
<feature type="compositionally biased region" description="Polar residues" evidence="1">
    <location>
        <begin position="285"/>
        <end position="297"/>
    </location>
</feature>
<dbReference type="Proteomes" id="UP001150538">
    <property type="component" value="Unassembled WGS sequence"/>
</dbReference>
<name>A0A9W8DSG8_9FUNG</name>
<feature type="compositionally biased region" description="Polar residues" evidence="1">
    <location>
        <begin position="164"/>
        <end position="183"/>
    </location>
</feature>
<feature type="compositionally biased region" description="Basic and acidic residues" evidence="1">
    <location>
        <begin position="120"/>
        <end position="132"/>
    </location>
</feature>
<protein>
    <submittedName>
        <fullName evidence="2">Uncharacterized protein</fullName>
    </submittedName>
</protein>
<accession>A0A9W8DSG8</accession>
<feature type="compositionally biased region" description="Basic and acidic residues" evidence="1">
    <location>
        <begin position="48"/>
        <end position="62"/>
    </location>
</feature>
<feature type="compositionally biased region" description="Basic and acidic residues" evidence="1">
    <location>
        <begin position="139"/>
        <end position="154"/>
    </location>
</feature>
<feature type="compositionally biased region" description="Polar residues" evidence="1">
    <location>
        <begin position="244"/>
        <end position="262"/>
    </location>
</feature>
<feature type="non-terminal residue" evidence="2">
    <location>
        <position position="1"/>
    </location>
</feature>
<feature type="compositionally biased region" description="Acidic residues" evidence="1">
    <location>
        <begin position="1"/>
        <end position="14"/>
    </location>
</feature>
<feature type="compositionally biased region" description="Polar residues" evidence="1">
    <location>
        <begin position="105"/>
        <end position="117"/>
    </location>
</feature>
<feature type="compositionally biased region" description="Low complexity" evidence="1">
    <location>
        <begin position="305"/>
        <end position="314"/>
    </location>
</feature>
<feature type="region of interest" description="Disordered" evidence="1">
    <location>
        <begin position="1"/>
        <end position="329"/>
    </location>
</feature>
<reference evidence="2" key="1">
    <citation type="submission" date="2022-07" db="EMBL/GenBank/DDBJ databases">
        <title>Phylogenomic reconstructions and comparative analyses of Kickxellomycotina fungi.</title>
        <authorList>
            <person name="Reynolds N.K."/>
            <person name="Stajich J.E."/>
            <person name="Barry K."/>
            <person name="Grigoriev I.V."/>
            <person name="Crous P."/>
            <person name="Smith M.E."/>
        </authorList>
    </citation>
    <scope>NUCLEOTIDE SEQUENCE</scope>
    <source>
        <strain evidence="2">NBRC 100468</strain>
    </source>
</reference>
<dbReference type="AlphaFoldDB" id="A0A9W8DSG8"/>